<sequence length="368" mass="43784">MLHTRYIRNVMFRSHINLSFYNEMKRIIKFFSRKNTAYALFPLVPLFDNKYEGFRDNINDIDGINLNKLYKEFQKCNNDDLDELIFHEKIVEVLVNIDVRFLNEDSKTIYLHLLLISTNYCSINKDLKLANLISKLIKIYSTNGRYIIDTFPKNSVSKNLITKLKCYQEWNFNNETILDSLIKFLLSIKCKLSGGKLDLFEKALLLEMNRQRLYNLYISSFYNDIHGITKGSFGTNFVTKWIESLYYLIVINVIYVYNFIKFLQTYGEVPSDVLSVENDRLKCSISKNRMEIVASNRNNKLKNITDIEHNQTRLDMQYYGQRVPRTTHSEWSYSDNSTTFQLDRSRYSPRSEFIRQLPRCTMEPRWPE</sequence>
<reference evidence="1 2" key="2">
    <citation type="journal article" date="2013" name="PLoS ONE">
        <title>Whole genome mapping and re-organization of the nuclear and mitochondrial genomes of Babesia microti isolates.</title>
        <authorList>
            <person name="Cornillot E."/>
            <person name="Dassouli A."/>
            <person name="Garg A."/>
            <person name="Pachikara N."/>
            <person name="Randazzo S."/>
            <person name="Depoix D."/>
            <person name="Carcy B."/>
            <person name="Delbecq S."/>
            <person name="Frutos R."/>
            <person name="Silva J.C."/>
            <person name="Sutton R."/>
            <person name="Krause P.J."/>
            <person name="Mamoun C.B."/>
        </authorList>
    </citation>
    <scope>NUCLEOTIDE SEQUENCE [LARGE SCALE GENOMIC DNA]</scope>
    <source>
        <strain evidence="1 2">RI</strain>
    </source>
</reference>
<keyword evidence="2" id="KW-1185">Reference proteome</keyword>
<accession>A0A1N6LXZ4</accession>
<dbReference type="VEuPathDB" id="PiroplasmaDB:BmR1_04g07345"/>
<dbReference type="AlphaFoldDB" id="A0A1N6LXZ4"/>
<organism evidence="1 2">
    <name type="scientific">Babesia microti (strain RI)</name>
    <dbReference type="NCBI Taxonomy" id="1133968"/>
    <lineage>
        <taxon>Eukaryota</taxon>
        <taxon>Sar</taxon>
        <taxon>Alveolata</taxon>
        <taxon>Apicomplexa</taxon>
        <taxon>Aconoidasida</taxon>
        <taxon>Piroplasmida</taxon>
        <taxon>Babesiidae</taxon>
        <taxon>Babesia</taxon>
    </lineage>
</organism>
<evidence type="ECO:0000313" key="1">
    <source>
        <dbReference type="EMBL" id="SIO73737.1"/>
    </source>
</evidence>
<protein>
    <submittedName>
        <fullName evidence="1">Uncharacterized protein</fullName>
    </submittedName>
</protein>
<reference evidence="1 2" key="1">
    <citation type="journal article" date="2012" name="Nucleic Acids Res.">
        <title>Sequencing of the smallest Apicomplexan genome from the human pathogen Babesia microti.</title>
        <authorList>
            <person name="Cornillot E."/>
            <person name="Hadj-Kaddour K."/>
            <person name="Dassouli A."/>
            <person name="Noel B."/>
            <person name="Ranwez V."/>
            <person name="Vacherie B."/>
            <person name="Augagneur Y."/>
            <person name="Bres V."/>
            <person name="Duclos A."/>
            <person name="Randazzo S."/>
            <person name="Carcy B."/>
            <person name="Debierre-Grockiego F."/>
            <person name="Delbecq S."/>
            <person name="Moubri-Menage K."/>
            <person name="Shams-Eldin H."/>
            <person name="Usmani-Brown S."/>
            <person name="Bringaud F."/>
            <person name="Wincker P."/>
            <person name="Vivares C.P."/>
            <person name="Schwarz R.T."/>
            <person name="Schetters T.P."/>
            <person name="Krause P.J."/>
            <person name="Gorenflot A."/>
            <person name="Berry V."/>
            <person name="Barbe V."/>
            <person name="Ben Mamoun C."/>
        </authorList>
    </citation>
    <scope>NUCLEOTIDE SEQUENCE [LARGE SCALE GENOMIC DNA]</scope>
    <source>
        <strain evidence="1 2">RI</strain>
    </source>
</reference>
<dbReference type="KEGG" id="bmic:BmR1_04g07345"/>
<evidence type="ECO:0000313" key="2">
    <source>
        <dbReference type="Proteomes" id="UP000002899"/>
    </source>
</evidence>
<gene>
    <name evidence="1" type="ORF">BmR1_04g07345</name>
</gene>
<dbReference type="EMBL" id="LN871599">
    <property type="protein sequence ID" value="SIO73737.1"/>
    <property type="molecule type" value="Genomic_DNA"/>
</dbReference>
<name>A0A1N6LXZ4_BABMR</name>
<dbReference type="GeneID" id="24426112"/>
<dbReference type="Proteomes" id="UP000002899">
    <property type="component" value="Chromosome IV"/>
</dbReference>
<dbReference type="RefSeq" id="XP_012650068.2">
    <property type="nucleotide sequence ID" value="XM_012794614.2"/>
</dbReference>
<reference evidence="1 2" key="3">
    <citation type="journal article" date="2016" name="Sci. Rep.">
        <title>Genome-wide diversity and gene expression profiling of Babesia microti isolates identify polymorphic genes that mediate host-pathogen interactions.</title>
        <authorList>
            <person name="Silva J.C."/>
            <person name="Cornillot E."/>
            <person name="McCracken C."/>
            <person name="Usmani-Brown S."/>
            <person name="Dwivedi A."/>
            <person name="Ifeonu O.O."/>
            <person name="Crabtree J."/>
            <person name="Gotia H.T."/>
            <person name="Virji A.Z."/>
            <person name="Reynes C."/>
            <person name="Colinge J."/>
            <person name="Kumar V."/>
            <person name="Lawres L."/>
            <person name="Pazzi J.E."/>
            <person name="Pablo J.V."/>
            <person name="Hung C."/>
            <person name="Brancato J."/>
            <person name="Kumari P."/>
            <person name="Orvis J."/>
            <person name="Tretina K."/>
            <person name="Chibucos M."/>
            <person name="Ott S."/>
            <person name="Sadzewicz L."/>
            <person name="Sengamalay N."/>
            <person name="Shetty A.C."/>
            <person name="Su Q."/>
            <person name="Tallon L."/>
            <person name="Fraser C.M."/>
            <person name="Frutos R."/>
            <person name="Molina D.M."/>
            <person name="Krause P.J."/>
            <person name="Ben Mamoun C."/>
        </authorList>
    </citation>
    <scope>NUCLEOTIDE SEQUENCE [LARGE SCALE GENOMIC DNA]</scope>
    <source>
        <strain evidence="1 2">RI</strain>
    </source>
</reference>
<proteinExistence type="predicted"/>